<evidence type="ECO:0000313" key="2">
    <source>
        <dbReference type="EMBL" id="KAK9754691.1"/>
    </source>
</evidence>
<dbReference type="GO" id="GO:0050482">
    <property type="term" value="P:arachidonate secretion"/>
    <property type="evidence" value="ECO:0007669"/>
    <property type="project" value="InterPro"/>
</dbReference>
<dbReference type="GO" id="GO:0005198">
    <property type="term" value="F:structural molecule activity"/>
    <property type="evidence" value="ECO:0007669"/>
    <property type="project" value="InterPro"/>
</dbReference>
<dbReference type="Pfam" id="PF08398">
    <property type="entry name" value="Phospholip_A2_4"/>
    <property type="match status" value="1"/>
</dbReference>
<accession>A0AAW1NAY2</accession>
<dbReference type="GO" id="GO:0006644">
    <property type="term" value="P:phospholipid metabolic process"/>
    <property type="evidence" value="ECO:0007669"/>
    <property type="project" value="InterPro"/>
</dbReference>
<evidence type="ECO:0000259" key="1">
    <source>
        <dbReference type="Pfam" id="PF08398"/>
    </source>
</evidence>
<proteinExistence type="predicted"/>
<protein>
    <submittedName>
        <fullName evidence="2">Phospholipase A2-like domain</fullName>
    </submittedName>
</protein>
<dbReference type="Gene3D" id="1.20.90.10">
    <property type="entry name" value="Phospholipase A2 domain"/>
    <property type="match status" value="1"/>
</dbReference>
<dbReference type="InterPro" id="IPR036444">
    <property type="entry name" value="PLipase_A2_dom_sf"/>
</dbReference>
<organism evidence="2 3">
    <name type="scientific">Popillia japonica</name>
    <name type="common">Japanese beetle</name>
    <dbReference type="NCBI Taxonomy" id="7064"/>
    <lineage>
        <taxon>Eukaryota</taxon>
        <taxon>Metazoa</taxon>
        <taxon>Ecdysozoa</taxon>
        <taxon>Arthropoda</taxon>
        <taxon>Hexapoda</taxon>
        <taxon>Insecta</taxon>
        <taxon>Pterygota</taxon>
        <taxon>Neoptera</taxon>
        <taxon>Endopterygota</taxon>
        <taxon>Coleoptera</taxon>
        <taxon>Polyphaga</taxon>
        <taxon>Scarabaeiformia</taxon>
        <taxon>Scarabaeidae</taxon>
        <taxon>Rutelinae</taxon>
        <taxon>Popillia</taxon>
    </lineage>
</organism>
<reference evidence="2 3" key="1">
    <citation type="journal article" date="2024" name="BMC Genomics">
        <title>De novo assembly and annotation of Popillia japonica's genome with initial clues to its potential as an invasive pest.</title>
        <authorList>
            <person name="Cucini C."/>
            <person name="Boschi S."/>
            <person name="Funari R."/>
            <person name="Cardaioli E."/>
            <person name="Iannotti N."/>
            <person name="Marturano G."/>
            <person name="Paoli F."/>
            <person name="Bruttini M."/>
            <person name="Carapelli A."/>
            <person name="Frati F."/>
            <person name="Nardi F."/>
        </authorList>
    </citation>
    <scope>NUCLEOTIDE SEQUENCE [LARGE SCALE GENOMIC DNA]</scope>
    <source>
        <strain evidence="2">DMR45628</strain>
    </source>
</reference>
<feature type="domain" description="Phospholipase A2-like" evidence="1">
    <location>
        <begin position="20"/>
        <end position="87"/>
    </location>
</feature>
<dbReference type="EMBL" id="JASPKY010000006">
    <property type="protein sequence ID" value="KAK9754691.1"/>
    <property type="molecule type" value="Genomic_DNA"/>
</dbReference>
<dbReference type="AlphaFoldDB" id="A0AAW1NAY2"/>
<sequence>MKYYFGSGLINSAINALPFELHIPGGYRYCGPGRKLRKRLVRGDKPINKLGAACMQHDVVYSQEKDLSKGHEADRILGNDATDRIKSSDASIGEKAAAVGVAGIMKAKVKLGMGLKGDNNVF</sequence>
<evidence type="ECO:0000313" key="3">
    <source>
        <dbReference type="Proteomes" id="UP001458880"/>
    </source>
</evidence>
<dbReference type="InterPro" id="IPR013607">
    <property type="entry name" value="Phospholipase_A2-like"/>
</dbReference>
<name>A0AAW1NAY2_POPJA</name>
<keyword evidence="3" id="KW-1185">Reference proteome</keyword>
<dbReference type="Proteomes" id="UP001458880">
    <property type="component" value="Unassembled WGS sequence"/>
</dbReference>
<dbReference type="GO" id="GO:0004623">
    <property type="term" value="F:phospholipase A2 activity"/>
    <property type="evidence" value="ECO:0007669"/>
    <property type="project" value="InterPro"/>
</dbReference>
<gene>
    <name evidence="2" type="ORF">QE152_g1143</name>
</gene>
<comment type="caution">
    <text evidence="2">The sequence shown here is derived from an EMBL/GenBank/DDBJ whole genome shotgun (WGS) entry which is preliminary data.</text>
</comment>